<dbReference type="Proteomes" id="UP000507222">
    <property type="component" value="Unassembled WGS sequence"/>
</dbReference>
<dbReference type="AlphaFoldDB" id="A0A6J5UCL8"/>
<protein>
    <submittedName>
        <fullName evidence="1">Uncharacterized protein</fullName>
    </submittedName>
</protein>
<gene>
    <name evidence="1" type="ORF">CURHAP_LOCUS21505</name>
</gene>
<reference evidence="1 2" key="1">
    <citation type="submission" date="2020-05" db="EMBL/GenBank/DDBJ databases">
        <authorList>
            <person name="Campoy J."/>
            <person name="Schneeberger K."/>
            <person name="Spophaly S."/>
        </authorList>
    </citation>
    <scope>NUCLEOTIDE SEQUENCE [LARGE SCALE GENOMIC DNA]</scope>
    <source>
        <strain evidence="1">PruArmRojPasFocal</strain>
    </source>
</reference>
<dbReference type="EMBL" id="CAEKDK010000003">
    <property type="protein sequence ID" value="CAB4273582.1"/>
    <property type="molecule type" value="Genomic_DNA"/>
</dbReference>
<evidence type="ECO:0000313" key="2">
    <source>
        <dbReference type="Proteomes" id="UP000507222"/>
    </source>
</evidence>
<name>A0A6J5UCL8_PRUAR</name>
<sequence>MEHLEKERKEDMAKFKNELKVGKVKVNFEDFDGVNAMVITLLLFFKGRPEQPNYMDGDVFDEVESMVQMERAKEIEVTQEISKEGNTQPCIVVPKTKEKLPEKVCYEMPAN</sequence>
<proteinExistence type="predicted"/>
<evidence type="ECO:0000313" key="1">
    <source>
        <dbReference type="EMBL" id="CAB4273582.1"/>
    </source>
</evidence>
<accession>A0A6J5UCL8</accession>
<organism evidence="1 2">
    <name type="scientific">Prunus armeniaca</name>
    <name type="common">Apricot</name>
    <name type="synonym">Armeniaca vulgaris</name>
    <dbReference type="NCBI Taxonomy" id="36596"/>
    <lineage>
        <taxon>Eukaryota</taxon>
        <taxon>Viridiplantae</taxon>
        <taxon>Streptophyta</taxon>
        <taxon>Embryophyta</taxon>
        <taxon>Tracheophyta</taxon>
        <taxon>Spermatophyta</taxon>
        <taxon>Magnoliopsida</taxon>
        <taxon>eudicotyledons</taxon>
        <taxon>Gunneridae</taxon>
        <taxon>Pentapetalae</taxon>
        <taxon>rosids</taxon>
        <taxon>fabids</taxon>
        <taxon>Rosales</taxon>
        <taxon>Rosaceae</taxon>
        <taxon>Amygdaloideae</taxon>
        <taxon>Amygdaleae</taxon>
        <taxon>Prunus</taxon>
    </lineage>
</organism>